<dbReference type="PANTHER" id="PTHR24305">
    <property type="entry name" value="CYTOCHROME P450"/>
    <property type="match status" value="1"/>
</dbReference>
<dbReference type="STRING" id="97972.A0A2V1E0I0"/>
<dbReference type="GO" id="GO:0004497">
    <property type="term" value="F:monooxygenase activity"/>
    <property type="evidence" value="ECO:0007669"/>
    <property type="project" value="UniProtKB-KW"/>
</dbReference>
<feature type="non-terminal residue" evidence="10">
    <location>
        <position position="1"/>
    </location>
</feature>
<organism evidence="10 11">
    <name type="scientific">Periconia macrospinosa</name>
    <dbReference type="NCBI Taxonomy" id="97972"/>
    <lineage>
        <taxon>Eukaryota</taxon>
        <taxon>Fungi</taxon>
        <taxon>Dikarya</taxon>
        <taxon>Ascomycota</taxon>
        <taxon>Pezizomycotina</taxon>
        <taxon>Dothideomycetes</taxon>
        <taxon>Pleosporomycetidae</taxon>
        <taxon>Pleosporales</taxon>
        <taxon>Massarineae</taxon>
        <taxon>Periconiaceae</taxon>
        <taxon>Periconia</taxon>
    </lineage>
</organism>
<dbReference type="Pfam" id="PF00067">
    <property type="entry name" value="p450"/>
    <property type="match status" value="1"/>
</dbReference>
<keyword evidence="6 8" id="KW-0408">Iron</keyword>
<dbReference type="Gene3D" id="1.10.630.10">
    <property type="entry name" value="Cytochrome P450"/>
    <property type="match status" value="1"/>
</dbReference>
<dbReference type="CDD" id="cd11061">
    <property type="entry name" value="CYP67-like"/>
    <property type="match status" value="1"/>
</dbReference>
<accession>A0A2V1E0I0</accession>
<dbReference type="EMBL" id="KZ805336">
    <property type="protein sequence ID" value="PVI02975.1"/>
    <property type="molecule type" value="Genomic_DNA"/>
</dbReference>
<feature type="binding site" description="axial binding residue" evidence="8">
    <location>
        <position position="431"/>
    </location>
    <ligand>
        <name>heme</name>
        <dbReference type="ChEBI" id="CHEBI:30413"/>
    </ligand>
    <ligandPart>
        <name>Fe</name>
        <dbReference type="ChEBI" id="CHEBI:18248"/>
    </ligandPart>
</feature>
<comment type="cofactor">
    <cofactor evidence="1 8">
        <name>heme</name>
        <dbReference type="ChEBI" id="CHEBI:30413"/>
    </cofactor>
</comment>
<reference evidence="10 11" key="1">
    <citation type="journal article" date="2018" name="Sci. Rep.">
        <title>Comparative genomics provides insights into the lifestyle and reveals functional heterogeneity of dark septate endophytic fungi.</title>
        <authorList>
            <person name="Knapp D.G."/>
            <person name="Nemeth J.B."/>
            <person name="Barry K."/>
            <person name="Hainaut M."/>
            <person name="Henrissat B."/>
            <person name="Johnson J."/>
            <person name="Kuo A."/>
            <person name="Lim J.H.P."/>
            <person name="Lipzen A."/>
            <person name="Nolan M."/>
            <person name="Ohm R.A."/>
            <person name="Tamas L."/>
            <person name="Grigoriev I.V."/>
            <person name="Spatafora J.W."/>
            <person name="Nagy L.G."/>
            <person name="Kovacs G.M."/>
        </authorList>
    </citation>
    <scope>NUCLEOTIDE SEQUENCE [LARGE SCALE GENOMIC DNA]</scope>
    <source>
        <strain evidence="10 11">DSE2036</strain>
    </source>
</reference>
<evidence type="ECO:0000256" key="3">
    <source>
        <dbReference type="ARBA" id="ARBA00022617"/>
    </source>
</evidence>
<dbReference type="PRINTS" id="PR00385">
    <property type="entry name" value="P450"/>
</dbReference>
<dbReference type="Proteomes" id="UP000244855">
    <property type="component" value="Unassembled WGS sequence"/>
</dbReference>
<evidence type="ECO:0000256" key="2">
    <source>
        <dbReference type="ARBA" id="ARBA00010617"/>
    </source>
</evidence>
<keyword evidence="4 8" id="KW-0479">Metal-binding</keyword>
<evidence type="ECO:0000256" key="7">
    <source>
        <dbReference type="ARBA" id="ARBA00023033"/>
    </source>
</evidence>
<evidence type="ECO:0000256" key="6">
    <source>
        <dbReference type="ARBA" id="ARBA00023004"/>
    </source>
</evidence>
<dbReference type="SUPFAM" id="SSF48264">
    <property type="entry name" value="Cytochrome P450"/>
    <property type="match status" value="1"/>
</dbReference>
<proteinExistence type="inferred from homology"/>
<dbReference type="OrthoDB" id="1470350at2759"/>
<gene>
    <name evidence="10" type="ORF">DM02DRAFT_521624</name>
</gene>
<dbReference type="InterPro" id="IPR017972">
    <property type="entry name" value="Cyt_P450_CS"/>
</dbReference>
<dbReference type="InterPro" id="IPR050121">
    <property type="entry name" value="Cytochrome_P450_monoxygenase"/>
</dbReference>
<dbReference type="PANTHER" id="PTHR24305:SF237">
    <property type="entry name" value="CYTOCHROME P450 MONOOXYGENASE ATNE-RELATED"/>
    <property type="match status" value="1"/>
</dbReference>
<dbReference type="GO" id="GO:0016705">
    <property type="term" value="F:oxidoreductase activity, acting on paired donors, with incorporation or reduction of molecular oxygen"/>
    <property type="evidence" value="ECO:0007669"/>
    <property type="project" value="InterPro"/>
</dbReference>
<evidence type="ECO:0000256" key="5">
    <source>
        <dbReference type="ARBA" id="ARBA00023002"/>
    </source>
</evidence>
<dbReference type="PRINTS" id="PR00463">
    <property type="entry name" value="EP450I"/>
</dbReference>
<keyword evidence="5 9" id="KW-0560">Oxidoreductase</keyword>
<sequence>IFFHPLLKYPGPVFAQFSGWPSFWHTLKGDHHIWFWQLRELYKGPVARYRYNSVVLTTPDTLHIIYDSSSNVQKAHQYGVWPKKAESPQTFSCVDKRLHTRMRRILNAAISDKAVQSASEFVIAHVDRWLELSSEREGEWSNLRNMATWADSLQFDIMAELCFGKSFGAKEPGQNEFRSIPKSISEFMWLTYRVSQVLILCLVWLKPRGLDAIFGRLMPKKIKEYVVFVNRHVSKRLEQEKSAESKGAKSGRKDFLHYLFQAVDPKSGRRYSRLDLFAEADMLAVGAADTTAATIAATFFYIARNPLVYRKLSEEIQTTFQSAGDIKIGPQLNSCKYLRATINETLRMSPPGANEFPREVLEGGLRIGEHYIPAGVNVGCGFWALFHDDNIFRDPFVFRPDRWIVGDNVSEEDVAMAEKAFAPFSLGVRGCPGKGLALMELSILLAKTFYGYKFRLEPGDKTGEGYPGMGWGRNNRGQYQTRDAFGPLRDGPYIQFASRA</sequence>
<evidence type="ECO:0000256" key="9">
    <source>
        <dbReference type="RuleBase" id="RU000461"/>
    </source>
</evidence>
<dbReference type="PROSITE" id="PS00086">
    <property type="entry name" value="CYTOCHROME_P450"/>
    <property type="match status" value="1"/>
</dbReference>
<dbReference type="InterPro" id="IPR001128">
    <property type="entry name" value="Cyt_P450"/>
</dbReference>
<keyword evidence="11" id="KW-1185">Reference proteome</keyword>
<protein>
    <submittedName>
        <fullName evidence="10">Benzoate 4-monooxygenase cytochrome P450</fullName>
    </submittedName>
</protein>
<keyword evidence="3 8" id="KW-0349">Heme</keyword>
<keyword evidence="7 9" id="KW-0503">Monooxygenase</keyword>
<evidence type="ECO:0000313" key="11">
    <source>
        <dbReference type="Proteomes" id="UP000244855"/>
    </source>
</evidence>
<name>A0A2V1E0I0_9PLEO</name>
<comment type="similarity">
    <text evidence="2 9">Belongs to the cytochrome P450 family.</text>
</comment>
<dbReference type="InterPro" id="IPR036396">
    <property type="entry name" value="Cyt_P450_sf"/>
</dbReference>
<dbReference type="InterPro" id="IPR002401">
    <property type="entry name" value="Cyt_P450_E_grp-I"/>
</dbReference>
<evidence type="ECO:0000256" key="4">
    <source>
        <dbReference type="ARBA" id="ARBA00022723"/>
    </source>
</evidence>
<evidence type="ECO:0000256" key="8">
    <source>
        <dbReference type="PIRSR" id="PIRSR602401-1"/>
    </source>
</evidence>
<evidence type="ECO:0000313" key="10">
    <source>
        <dbReference type="EMBL" id="PVI02975.1"/>
    </source>
</evidence>
<evidence type="ECO:0000256" key="1">
    <source>
        <dbReference type="ARBA" id="ARBA00001971"/>
    </source>
</evidence>
<dbReference type="AlphaFoldDB" id="A0A2V1E0I0"/>
<dbReference type="GO" id="GO:0020037">
    <property type="term" value="F:heme binding"/>
    <property type="evidence" value="ECO:0007669"/>
    <property type="project" value="InterPro"/>
</dbReference>
<dbReference type="GO" id="GO:0005506">
    <property type="term" value="F:iron ion binding"/>
    <property type="evidence" value="ECO:0007669"/>
    <property type="project" value="InterPro"/>
</dbReference>